<gene>
    <name evidence="1" type="ORF">SDC9_112593</name>
</gene>
<accession>A0A645BKD3</accession>
<reference evidence="1" key="1">
    <citation type="submission" date="2019-08" db="EMBL/GenBank/DDBJ databases">
        <authorList>
            <person name="Kucharzyk K."/>
            <person name="Murdoch R.W."/>
            <person name="Higgins S."/>
            <person name="Loffler F."/>
        </authorList>
    </citation>
    <scope>NUCLEOTIDE SEQUENCE</scope>
</reference>
<evidence type="ECO:0000313" key="1">
    <source>
        <dbReference type="EMBL" id="MPM65696.1"/>
    </source>
</evidence>
<dbReference type="AlphaFoldDB" id="A0A645BKD3"/>
<proteinExistence type="predicted"/>
<protein>
    <submittedName>
        <fullName evidence="1">Uncharacterized protein</fullName>
    </submittedName>
</protein>
<name>A0A645BKD3_9ZZZZ</name>
<comment type="caution">
    <text evidence="1">The sequence shown here is derived from an EMBL/GenBank/DDBJ whole genome shotgun (WGS) entry which is preliminary data.</text>
</comment>
<organism evidence="1">
    <name type="scientific">bioreactor metagenome</name>
    <dbReference type="NCBI Taxonomy" id="1076179"/>
    <lineage>
        <taxon>unclassified sequences</taxon>
        <taxon>metagenomes</taxon>
        <taxon>ecological metagenomes</taxon>
    </lineage>
</organism>
<dbReference type="EMBL" id="VSSQ01020662">
    <property type="protein sequence ID" value="MPM65696.1"/>
    <property type="molecule type" value="Genomic_DNA"/>
</dbReference>
<sequence length="45" mass="4827">MKSAIVYYSFGGATRAEAANIAKNSAFVRMVLPEAIIEAYTAEAE</sequence>